<sequence>MKKEIKNLLIIFLLLVMGIISVFKRGITSGFISYPDSPDFLL</sequence>
<gene>
    <name evidence="1" type="ORF">S12H4_42437</name>
</gene>
<organism evidence="1">
    <name type="scientific">marine sediment metagenome</name>
    <dbReference type="NCBI Taxonomy" id="412755"/>
    <lineage>
        <taxon>unclassified sequences</taxon>
        <taxon>metagenomes</taxon>
        <taxon>ecological metagenomes</taxon>
    </lineage>
</organism>
<comment type="caution">
    <text evidence="1">The sequence shown here is derived from an EMBL/GenBank/DDBJ whole genome shotgun (WGS) entry which is preliminary data.</text>
</comment>
<proteinExistence type="predicted"/>
<evidence type="ECO:0000313" key="1">
    <source>
        <dbReference type="EMBL" id="GAJ14288.1"/>
    </source>
</evidence>
<protein>
    <submittedName>
        <fullName evidence="1">Uncharacterized protein</fullName>
    </submittedName>
</protein>
<dbReference type="EMBL" id="BARW01025969">
    <property type="protein sequence ID" value="GAJ14288.1"/>
    <property type="molecule type" value="Genomic_DNA"/>
</dbReference>
<name>X1U9S3_9ZZZZ</name>
<feature type="non-terminal residue" evidence="1">
    <location>
        <position position="42"/>
    </location>
</feature>
<reference evidence="1" key="1">
    <citation type="journal article" date="2014" name="Front. Microbiol.">
        <title>High frequency of phylogenetically diverse reductive dehalogenase-homologous genes in deep subseafloor sedimentary metagenomes.</title>
        <authorList>
            <person name="Kawai M."/>
            <person name="Futagami T."/>
            <person name="Toyoda A."/>
            <person name="Takaki Y."/>
            <person name="Nishi S."/>
            <person name="Hori S."/>
            <person name="Arai W."/>
            <person name="Tsubouchi T."/>
            <person name="Morono Y."/>
            <person name="Uchiyama I."/>
            <person name="Ito T."/>
            <person name="Fujiyama A."/>
            <person name="Inagaki F."/>
            <person name="Takami H."/>
        </authorList>
    </citation>
    <scope>NUCLEOTIDE SEQUENCE</scope>
    <source>
        <strain evidence="1">Expedition CK06-06</strain>
    </source>
</reference>
<dbReference type="AlphaFoldDB" id="X1U9S3"/>
<accession>X1U9S3</accession>